<dbReference type="Proteomes" id="UP000269412">
    <property type="component" value="Unassembled WGS sequence"/>
</dbReference>
<gene>
    <name evidence="1" type="ORF">CLV91_2613</name>
</gene>
<name>A0A495E6A3_9FLAO</name>
<proteinExistence type="predicted"/>
<dbReference type="RefSeq" id="WP_121068583.1">
    <property type="nucleotide sequence ID" value="NZ_RBIQ01000009.1"/>
</dbReference>
<evidence type="ECO:0000313" key="2">
    <source>
        <dbReference type="Proteomes" id="UP000269412"/>
    </source>
</evidence>
<organism evidence="1 2">
    <name type="scientific">Maribacter vaceletii</name>
    <dbReference type="NCBI Taxonomy" id="1206816"/>
    <lineage>
        <taxon>Bacteria</taxon>
        <taxon>Pseudomonadati</taxon>
        <taxon>Bacteroidota</taxon>
        <taxon>Flavobacteriia</taxon>
        <taxon>Flavobacteriales</taxon>
        <taxon>Flavobacteriaceae</taxon>
        <taxon>Maribacter</taxon>
    </lineage>
</organism>
<dbReference type="AlphaFoldDB" id="A0A495E6A3"/>
<dbReference type="EMBL" id="RBIQ01000009">
    <property type="protein sequence ID" value="RKR12482.1"/>
    <property type="molecule type" value="Genomic_DNA"/>
</dbReference>
<protein>
    <submittedName>
        <fullName evidence="1">Uncharacterized protein</fullName>
    </submittedName>
</protein>
<dbReference type="OrthoDB" id="1438786at2"/>
<accession>A0A495E6A3</accession>
<comment type="caution">
    <text evidence="1">The sequence shown here is derived from an EMBL/GenBank/DDBJ whole genome shotgun (WGS) entry which is preliminary data.</text>
</comment>
<evidence type="ECO:0000313" key="1">
    <source>
        <dbReference type="EMBL" id="RKR12482.1"/>
    </source>
</evidence>
<sequence>MRIPLLLLLICSILLNCSTQKRILTDLDKIGLKGQVKYLKFESHLTEKDGELTSNQNEGKGIIIDNEFFFNENGMISEQRQYSKSELSQIFVFEYDNHNLLILKNYFNPSHVLVMKSKFENTFNSKGKIIKQFEFRATNNSFMDSTKITYQKMPHKTMEFSYNQNGELEKMTYIQSIFGSNLPKSIMEYRNGLMDKQLLVDSNGSIISSSNIICLGFDKIGNCIKLKTKDNSSAEEYTNAEIKYYK</sequence>
<keyword evidence="2" id="KW-1185">Reference proteome</keyword>
<reference evidence="1 2" key="1">
    <citation type="submission" date="2018-10" db="EMBL/GenBank/DDBJ databases">
        <title>Genomic Encyclopedia of Archaeal and Bacterial Type Strains, Phase II (KMG-II): from individual species to whole genera.</title>
        <authorList>
            <person name="Goeker M."/>
        </authorList>
    </citation>
    <scope>NUCLEOTIDE SEQUENCE [LARGE SCALE GENOMIC DNA]</scope>
    <source>
        <strain evidence="1 2">DSM 25230</strain>
    </source>
</reference>